<evidence type="ECO:0000256" key="6">
    <source>
        <dbReference type="ARBA" id="ARBA00022989"/>
    </source>
</evidence>
<accession>A0A6F9DMN4</accession>
<feature type="transmembrane region" description="Helical" evidence="10">
    <location>
        <begin position="12"/>
        <end position="34"/>
    </location>
</feature>
<evidence type="ECO:0000256" key="8">
    <source>
        <dbReference type="ARBA" id="ARBA00023180"/>
    </source>
</evidence>
<dbReference type="GO" id="GO:0009966">
    <property type="term" value="P:regulation of signal transduction"/>
    <property type="evidence" value="ECO:0007669"/>
    <property type="project" value="InterPro"/>
</dbReference>
<sequence>MIEEAIEAFRTSFPLGFVAVFPVILLVVSPITMVDAAHEFSVYRMQQYDLQGNSHGCRSALVNAEARTLQSTSMARKCVLLKANELTHARYLEVLDRGPSAIVVLISGNMSKEEVQRFMDLEVEMLRIESNLPIYFTYEDEELKRIYDQVTHSTSSDSGSAFQTIMSSATSVGYLFVTNKGQSKAQPDQALVNIEGILPGLGMEEQLPTIAIVAHYDAFGIAPYLSHGANSDASGVVTLLELARVLGKIYGNSRTHPRHNILFLLSGGGKFNYQGSKKWIEDASDNAGSSEAVSSALLNNAKLVLCLDSLGGNGVHALKMHVSKPPSETTVAGQIHRNIQSVAKSVDSSLDTSVVHKKIRLSSDLLAWEHERYSIRRLHAVTLSALSNSDDPMRRSIMDTKKTVDVDALTNNVQIIAESVLRYLYNVTEETDVNLASGDYAIHKDHIEAWLSYLAEQPRPAQALSDDHHIVTALEAALQKHVKNTRRIKFKADKRDPDFVFYDGLVQTMSASIVRSAVFDLYVTGFVAAYMAIVYLIVLKFNGVVLVASKLSSLPKVKVH</sequence>
<keyword evidence="6 10" id="KW-1133">Transmembrane helix</keyword>
<dbReference type="Gene3D" id="3.40.630.10">
    <property type="entry name" value="Zn peptidases"/>
    <property type="match status" value="1"/>
</dbReference>
<evidence type="ECO:0000259" key="11">
    <source>
        <dbReference type="Pfam" id="PF04389"/>
    </source>
</evidence>
<evidence type="ECO:0000256" key="4">
    <source>
        <dbReference type="ARBA" id="ARBA00022729"/>
    </source>
</evidence>
<evidence type="ECO:0000256" key="7">
    <source>
        <dbReference type="ARBA" id="ARBA00023136"/>
    </source>
</evidence>
<dbReference type="SUPFAM" id="SSF53187">
    <property type="entry name" value="Zn-dependent exopeptidases"/>
    <property type="match status" value="1"/>
</dbReference>
<keyword evidence="5" id="KW-0256">Endoplasmic reticulum</keyword>
<name>A0A6F9DMN4_9ASCI</name>
<dbReference type="PANTHER" id="PTHR31826">
    <property type="entry name" value="NICALIN"/>
    <property type="match status" value="1"/>
</dbReference>
<evidence type="ECO:0000256" key="10">
    <source>
        <dbReference type="SAM" id="Phobius"/>
    </source>
</evidence>
<dbReference type="CDD" id="cd03882">
    <property type="entry name" value="M28_nicalin_like"/>
    <property type="match status" value="1"/>
</dbReference>
<feature type="domain" description="Peptidase M28" evidence="11">
    <location>
        <begin position="209"/>
        <end position="386"/>
    </location>
</feature>
<reference evidence="12" key="1">
    <citation type="submission" date="2020-04" db="EMBL/GenBank/DDBJ databases">
        <authorList>
            <person name="Neveu A P."/>
        </authorList>
    </citation>
    <scope>NUCLEOTIDE SEQUENCE</scope>
    <source>
        <tissue evidence="12">Whole embryo</tissue>
    </source>
</reference>
<dbReference type="Pfam" id="PF04389">
    <property type="entry name" value="Peptidase_M28"/>
    <property type="match status" value="1"/>
</dbReference>
<keyword evidence="8" id="KW-0325">Glycoprotein</keyword>
<evidence type="ECO:0000256" key="5">
    <source>
        <dbReference type="ARBA" id="ARBA00022824"/>
    </source>
</evidence>
<keyword evidence="3 10" id="KW-0812">Transmembrane</keyword>
<comment type="subcellular location">
    <subcellularLocation>
        <location evidence="1">Endoplasmic reticulum membrane</location>
        <topology evidence="1">Single-pass membrane protein</topology>
    </subcellularLocation>
</comment>
<dbReference type="EMBL" id="LR788371">
    <property type="protein sequence ID" value="CAB3264233.1"/>
    <property type="molecule type" value="mRNA"/>
</dbReference>
<evidence type="ECO:0000256" key="1">
    <source>
        <dbReference type="ARBA" id="ARBA00004389"/>
    </source>
</evidence>
<feature type="transmembrane region" description="Helical" evidence="10">
    <location>
        <begin position="521"/>
        <end position="548"/>
    </location>
</feature>
<evidence type="ECO:0000256" key="3">
    <source>
        <dbReference type="ARBA" id="ARBA00022692"/>
    </source>
</evidence>
<evidence type="ECO:0000256" key="2">
    <source>
        <dbReference type="ARBA" id="ARBA00007717"/>
    </source>
</evidence>
<gene>
    <name evidence="12" type="primary">Ncln</name>
</gene>
<dbReference type="InterPro" id="IPR016574">
    <property type="entry name" value="Nicalin"/>
</dbReference>
<dbReference type="AlphaFoldDB" id="A0A6F9DMN4"/>
<comment type="similarity">
    <text evidence="2">Belongs to the nicastrin family.</text>
</comment>
<proteinExistence type="evidence at transcript level"/>
<keyword evidence="7 10" id="KW-0472">Membrane</keyword>
<evidence type="ECO:0000313" key="12">
    <source>
        <dbReference type="EMBL" id="CAB3264233.1"/>
    </source>
</evidence>
<evidence type="ECO:0000256" key="9">
    <source>
        <dbReference type="ARBA" id="ARBA00034873"/>
    </source>
</evidence>
<protein>
    <recommendedName>
        <fullName evidence="9">BOS complex subunit NCLN</fullName>
    </recommendedName>
</protein>
<keyword evidence="4" id="KW-0732">Signal</keyword>
<dbReference type="InterPro" id="IPR007484">
    <property type="entry name" value="Peptidase_M28"/>
</dbReference>
<organism evidence="12">
    <name type="scientific">Phallusia mammillata</name>
    <dbReference type="NCBI Taxonomy" id="59560"/>
    <lineage>
        <taxon>Eukaryota</taxon>
        <taxon>Metazoa</taxon>
        <taxon>Chordata</taxon>
        <taxon>Tunicata</taxon>
        <taxon>Ascidiacea</taxon>
        <taxon>Phlebobranchia</taxon>
        <taxon>Ascidiidae</taxon>
        <taxon>Phallusia</taxon>
    </lineage>
</organism>
<dbReference type="GO" id="GO:0005789">
    <property type="term" value="C:endoplasmic reticulum membrane"/>
    <property type="evidence" value="ECO:0007669"/>
    <property type="project" value="UniProtKB-SubCell"/>
</dbReference>